<dbReference type="SMR" id="A0A445GQ19"/>
<dbReference type="PROSITE" id="PS50888">
    <property type="entry name" value="BHLH"/>
    <property type="match status" value="1"/>
</dbReference>
<dbReference type="EMBL" id="QZWG01000015">
    <property type="protein sequence ID" value="RZB63361.1"/>
    <property type="molecule type" value="Genomic_DNA"/>
</dbReference>
<dbReference type="SMART" id="SM00353">
    <property type="entry name" value="HLH"/>
    <property type="match status" value="1"/>
</dbReference>
<comment type="subcellular location">
    <subcellularLocation>
        <location evidence="1">Nucleus</location>
    </subcellularLocation>
</comment>
<keyword evidence="4" id="KW-0539">Nucleus</keyword>
<evidence type="ECO:0000256" key="5">
    <source>
        <dbReference type="SAM" id="Coils"/>
    </source>
</evidence>
<dbReference type="PANTHER" id="PTHR46133:SF23">
    <property type="entry name" value="TRANSCRIPTION FACTOR ILR3-LIKE"/>
    <property type="match status" value="1"/>
</dbReference>
<keyword evidence="8" id="KW-1185">Reference proteome</keyword>
<dbReference type="GO" id="GO:0003700">
    <property type="term" value="F:DNA-binding transcription factor activity"/>
    <property type="evidence" value="ECO:0007669"/>
    <property type="project" value="InterPro"/>
</dbReference>
<sequence>MSNSNWVLDYDYLDNIPLTTLEPPNFSWSSSSPPPTLSVELDDSFGILDGLKENRSRKRLRPSDSKACREKMRRDRLNDRFMELGSILDPRKPLKMDKAVILSDAVRVVSQLREEAQKLRESTENLQEKINALKDEKNELRDEKQRLKVEKENLEQKVKALSSQPSFLAAAGQVVGSKLVPFMGYPGVAMWQFLSPAAVDTSQDHVLRPPVA</sequence>
<name>A0A445GQ19_GLYSO</name>
<accession>A0A445GQ19</accession>
<dbReference type="GO" id="GO:0006879">
    <property type="term" value="P:intracellular iron ion homeostasis"/>
    <property type="evidence" value="ECO:0007669"/>
    <property type="project" value="InterPro"/>
</dbReference>
<gene>
    <name evidence="7" type="ORF">D0Y65_040125</name>
</gene>
<dbReference type="InterPro" id="IPR011598">
    <property type="entry name" value="bHLH_dom"/>
</dbReference>
<protein>
    <submittedName>
        <fullName evidence="7">Transcription factor ILR3 isoform A</fullName>
    </submittedName>
</protein>
<keyword evidence="3" id="KW-0804">Transcription</keyword>
<reference evidence="7 8" key="1">
    <citation type="submission" date="2018-09" db="EMBL/GenBank/DDBJ databases">
        <title>A high-quality reference genome of wild soybean provides a powerful tool to mine soybean genomes.</title>
        <authorList>
            <person name="Xie M."/>
            <person name="Chung C.Y.L."/>
            <person name="Li M.-W."/>
            <person name="Wong F.-L."/>
            <person name="Chan T.-F."/>
            <person name="Lam H.-M."/>
        </authorList>
    </citation>
    <scope>NUCLEOTIDE SEQUENCE [LARGE SCALE GENOMIC DNA]</scope>
    <source>
        <strain evidence="8">cv. W05</strain>
        <tissue evidence="7">Hypocotyl of etiolated seedlings</tissue>
    </source>
</reference>
<dbReference type="CDD" id="cd11446">
    <property type="entry name" value="bHLH_AtILR3_like"/>
    <property type="match status" value="1"/>
</dbReference>
<dbReference type="Gene3D" id="4.10.280.10">
    <property type="entry name" value="Helix-loop-helix DNA-binding domain"/>
    <property type="match status" value="1"/>
</dbReference>
<dbReference type="AlphaFoldDB" id="A0A445GQ19"/>
<dbReference type="GO" id="GO:0046983">
    <property type="term" value="F:protein dimerization activity"/>
    <property type="evidence" value="ECO:0007669"/>
    <property type="project" value="InterPro"/>
</dbReference>
<comment type="caution">
    <text evidence="7">The sequence shown here is derived from an EMBL/GenBank/DDBJ whole genome shotgun (WGS) entry which is preliminary data.</text>
</comment>
<dbReference type="SUPFAM" id="SSF47459">
    <property type="entry name" value="HLH, helix-loop-helix DNA-binding domain"/>
    <property type="match status" value="1"/>
</dbReference>
<feature type="domain" description="BHLH" evidence="6">
    <location>
        <begin position="61"/>
        <end position="112"/>
    </location>
</feature>
<dbReference type="GO" id="GO:0005634">
    <property type="term" value="C:nucleus"/>
    <property type="evidence" value="ECO:0007669"/>
    <property type="project" value="UniProtKB-SubCell"/>
</dbReference>
<keyword evidence="5" id="KW-0175">Coiled coil</keyword>
<evidence type="ECO:0000256" key="3">
    <source>
        <dbReference type="ARBA" id="ARBA00023163"/>
    </source>
</evidence>
<keyword evidence="2" id="KW-0805">Transcription regulation</keyword>
<dbReference type="Pfam" id="PF00010">
    <property type="entry name" value="HLH"/>
    <property type="match status" value="1"/>
</dbReference>
<proteinExistence type="predicted"/>
<feature type="coiled-coil region" evidence="5">
    <location>
        <begin position="102"/>
        <end position="164"/>
    </location>
</feature>
<evidence type="ECO:0000256" key="4">
    <source>
        <dbReference type="ARBA" id="ARBA00023242"/>
    </source>
</evidence>
<evidence type="ECO:0000313" key="7">
    <source>
        <dbReference type="EMBL" id="RZB63361.1"/>
    </source>
</evidence>
<organism evidence="7 8">
    <name type="scientific">Glycine soja</name>
    <name type="common">Wild soybean</name>
    <dbReference type="NCBI Taxonomy" id="3848"/>
    <lineage>
        <taxon>Eukaryota</taxon>
        <taxon>Viridiplantae</taxon>
        <taxon>Streptophyta</taxon>
        <taxon>Embryophyta</taxon>
        <taxon>Tracheophyta</taxon>
        <taxon>Spermatophyta</taxon>
        <taxon>Magnoliopsida</taxon>
        <taxon>eudicotyledons</taxon>
        <taxon>Gunneridae</taxon>
        <taxon>Pentapetalae</taxon>
        <taxon>rosids</taxon>
        <taxon>fabids</taxon>
        <taxon>Fabales</taxon>
        <taxon>Fabaceae</taxon>
        <taxon>Papilionoideae</taxon>
        <taxon>50 kb inversion clade</taxon>
        <taxon>NPAAA clade</taxon>
        <taxon>indigoferoid/millettioid clade</taxon>
        <taxon>Phaseoleae</taxon>
        <taxon>Glycine</taxon>
        <taxon>Glycine subgen. Soja</taxon>
    </lineage>
</organism>
<evidence type="ECO:0000259" key="6">
    <source>
        <dbReference type="PROSITE" id="PS50888"/>
    </source>
</evidence>
<dbReference type="InterPro" id="IPR044818">
    <property type="entry name" value="ILR3-like"/>
</dbReference>
<dbReference type="PANTHER" id="PTHR46133">
    <property type="entry name" value="BHLH TRANSCRIPTION FACTOR"/>
    <property type="match status" value="1"/>
</dbReference>
<evidence type="ECO:0000256" key="2">
    <source>
        <dbReference type="ARBA" id="ARBA00023015"/>
    </source>
</evidence>
<evidence type="ECO:0000256" key="1">
    <source>
        <dbReference type="ARBA" id="ARBA00004123"/>
    </source>
</evidence>
<evidence type="ECO:0000313" key="8">
    <source>
        <dbReference type="Proteomes" id="UP000289340"/>
    </source>
</evidence>
<dbReference type="Gramene" id="XM_028347565.1">
    <property type="protein sequence ID" value="XP_028203366.1"/>
    <property type="gene ID" value="LOC114387385"/>
</dbReference>
<dbReference type="Proteomes" id="UP000289340">
    <property type="component" value="Chromosome 15"/>
</dbReference>
<dbReference type="InterPro" id="IPR036638">
    <property type="entry name" value="HLH_DNA-bd_sf"/>
</dbReference>